<feature type="region of interest" description="Disordered" evidence="1">
    <location>
        <begin position="117"/>
        <end position="296"/>
    </location>
</feature>
<dbReference type="RefSeq" id="XP_012177405.1">
    <property type="nucleotide sequence ID" value="XM_012322015.1"/>
</dbReference>
<evidence type="ECO:0008006" key="4">
    <source>
        <dbReference type="Google" id="ProtNLM"/>
    </source>
</evidence>
<reference evidence="2 3" key="1">
    <citation type="journal article" date="2012" name="Appl. Environ. Microbiol.">
        <title>Short-read sequencing for genomic analysis of the brown rot fungus Fibroporia radiculosa.</title>
        <authorList>
            <person name="Tang J.D."/>
            <person name="Perkins A.D."/>
            <person name="Sonstegard T.S."/>
            <person name="Schroeder S.G."/>
            <person name="Burgess S.C."/>
            <person name="Diehl S.V."/>
        </authorList>
    </citation>
    <scope>NUCLEOTIDE SEQUENCE [LARGE SCALE GENOMIC DNA]</scope>
    <source>
        <strain evidence="2 3">TFFH 294</strain>
    </source>
</reference>
<feature type="compositionally biased region" description="Low complexity" evidence="1">
    <location>
        <begin position="167"/>
        <end position="179"/>
    </location>
</feature>
<dbReference type="Proteomes" id="UP000006352">
    <property type="component" value="Unassembled WGS sequence"/>
</dbReference>
<feature type="compositionally biased region" description="Basic and acidic residues" evidence="1">
    <location>
        <begin position="46"/>
        <end position="65"/>
    </location>
</feature>
<gene>
    <name evidence="2" type="ORF">FIBRA_00116</name>
</gene>
<dbReference type="HOGENOM" id="CLU_624100_0_0_1"/>
<feature type="region of interest" description="Disordered" evidence="1">
    <location>
        <begin position="42"/>
        <end position="104"/>
    </location>
</feature>
<sequence>MDPVRTSIPRRPPSSPASISITASVVDRNASAMNCAVGTHLRRKSSRIEKWLDEQHRMSGDEKSVHIPANEQSVPSGDAKRSPCLAYPRLPPASLRKDHDDQSTLNSYVLIDDAQRVSQDAPQGPPSDATPHASPPSTPRKTSPFRSAQGVFQSSSPLRGFHLSFGSRRPSTSSNTTRSQTPISQATSPPPHNDPPGGHSRSSSLATMYTKPDRTASPSLATSRQRSLSSWKLRRPSTTEQRQPTLLSSDAYTLAPPRPSMSSSITHSSSASIPPSSIDTPSGSRKTHFGQARPQSPALFSASSPSLWSLPTNASHMYDPPDSTKVIARDKAVRIPLSLKMPAGNGAGLSSALAAPRARKKRKLVVSGIRPEDDYRFEAIKKWCESFGELASISRVASGDIHVDFRKAEVAETVCRLQARVHIIGVGSVRLSYFTGKKP</sequence>
<feature type="compositionally biased region" description="Polar residues" evidence="1">
    <location>
        <begin position="216"/>
        <end position="251"/>
    </location>
</feature>
<dbReference type="AlphaFoldDB" id="J7RG92"/>
<protein>
    <recommendedName>
        <fullName evidence="4">RRM domain-containing protein</fullName>
    </recommendedName>
</protein>
<accession>J7RG92</accession>
<dbReference type="InParanoid" id="J7RG92"/>
<evidence type="ECO:0000313" key="2">
    <source>
        <dbReference type="EMBL" id="CCL98122.1"/>
    </source>
</evidence>
<name>J7RG92_9APHY</name>
<evidence type="ECO:0000313" key="3">
    <source>
        <dbReference type="Proteomes" id="UP000006352"/>
    </source>
</evidence>
<evidence type="ECO:0000256" key="1">
    <source>
        <dbReference type="SAM" id="MobiDB-lite"/>
    </source>
</evidence>
<feature type="compositionally biased region" description="Polar residues" evidence="1">
    <location>
        <begin position="139"/>
        <end position="157"/>
    </location>
</feature>
<proteinExistence type="predicted"/>
<feature type="compositionally biased region" description="Low complexity" evidence="1">
    <location>
        <begin position="260"/>
        <end position="284"/>
    </location>
</feature>
<dbReference type="EMBL" id="HE796869">
    <property type="protein sequence ID" value="CCL98122.1"/>
    <property type="molecule type" value="Genomic_DNA"/>
</dbReference>
<organism evidence="2 3">
    <name type="scientific">Fibroporia radiculosa</name>
    <dbReference type="NCBI Taxonomy" id="599839"/>
    <lineage>
        <taxon>Eukaryota</taxon>
        <taxon>Fungi</taxon>
        <taxon>Dikarya</taxon>
        <taxon>Basidiomycota</taxon>
        <taxon>Agaricomycotina</taxon>
        <taxon>Agaricomycetes</taxon>
        <taxon>Polyporales</taxon>
        <taxon>Fibroporiaceae</taxon>
        <taxon>Fibroporia</taxon>
    </lineage>
</organism>
<keyword evidence="3" id="KW-1185">Reference proteome</keyword>
<dbReference type="OrthoDB" id="3071736at2759"/>
<dbReference type="GeneID" id="24093033"/>
<dbReference type="STRING" id="599839.J7RG92"/>